<keyword evidence="2" id="KW-1133">Transmembrane helix</keyword>
<sequence length="136" mass="14653">MAAGGMEPATVNRSKFPMTQIASITIATIVIDRKVEKRRATTGAGTMWNIADGSEGTGHAVPAASRRRRRQKSRRLHQLSVLTASAVMILLLFPTISDRSYAKALDKPIHNQAPIKCKIPTTPCAGSASFIEAPNK</sequence>
<keyword evidence="4" id="KW-1185">Reference proteome</keyword>
<dbReference type="EnsemblMetazoa" id="ACUA015632-RA">
    <property type="protein sequence ID" value="ACUA015632-PA"/>
    <property type="gene ID" value="ACUA015632"/>
</dbReference>
<name>A0A182MDI5_9DIPT</name>
<feature type="transmembrane region" description="Helical" evidence="2">
    <location>
        <begin position="76"/>
        <end position="96"/>
    </location>
</feature>
<dbReference type="AlphaFoldDB" id="A0A182MDI5"/>
<evidence type="ECO:0000256" key="2">
    <source>
        <dbReference type="SAM" id="Phobius"/>
    </source>
</evidence>
<dbReference type="EMBL" id="AXCM01007289">
    <property type="status" value="NOT_ANNOTATED_CDS"/>
    <property type="molecule type" value="Genomic_DNA"/>
</dbReference>
<evidence type="ECO:0000313" key="4">
    <source>
        <dbReference type="Proteomes" id="UP000075883"/>
    </source>
</evidence>
<keyword evidence="2" id="KW-0812">Transmembrane</keyword>
<proteinExistence type="predicted"/>
<evidence type="ECO:0000256" key="1">
    <source>
        <dbReference type="SAM" id="MobiDB-lite"/>
    </source>
</evidence>
<evidence type="ECO:0000313" key="3">
    <source>
        <dbReference type="EnsemblMetazoa" id="ACUA015632-PA"/>
    </source>
</evidence>
<dbReference type="Proteomes" id="UP000075883">
    <property type="component" value="Unassembled WGS sequence"/>
</dbReference>
<reference evidence="4" key="1">
    <citation type="submission" date="2013-09" db="EMBL/GenBank/DDBJ databases">
        <title>The Genome Sequence of Anopheles culicifacies species A.</title>
        <authorList>
            <consortium name="The Broad Institute Genomics Platform"/>
            <person name="Neafsey D.E."/>
            <person name="Besansky N."/>
            <person name="Howell P."/>
            <person name="Walton C."/>
            <person name="Young S.K."/>
            <person name="Zeng Q."/>
            <person name="Gargeya S."/>
            <person name="Fitzgerald M."/>
            <person name="Haas B."/>
            <person name="Abouelleil A."/>
            <person name="Allen A.W."/>
            <person name="Alvarado L."/>
            <person name="Arachchi H.M."/>
            <person name="Berlin A.M."/>
            <person name="Chapman S.B."/>
            <person name="Gainer-Dewar J."/>
            <person name="Goldberg J."/>
            <person name="Griggs A."/>
            <person name="Gujja S."/>
            <person name="Hansen M."/>
            <person name="Howarth C."/>
            <person name="Imamovic A."/>
            <person name="Ireland A."/>
            <person name="Larimer J."/>
            <person name="McCowan C."/>
            <person name="Murphy C."/>
            <person name="Pearson M."/>
            <person name="Poon T.W."/>
            <person name="Priest M."/>
            <person name="Roberts A."/>
            <person name="Saif S."/>
            <person name="Shea T."/>
            <person name="Sisk P."/>
            <person name="Sykes S."/>
            <person name="Wortman J."/>
            <person name="Nusbaum C."/>
            <person name="Birren B."/>
        </authorList>
    </citation>
    <scope>NUCLEOTIDE SEQUENCE [LARGE SCALE GENOMIC DNA]</scope>
    <source>
        <strain evidence="4">A-37</strain>
    </source>
</reference>
<protein>
    <submittedName>
        <fullName evidence="3">Uncharacterized protein</fullName>
    </submittedName>
</protein>
<keyword evidence="2" id="KW-0472">Membrane</keyword>
<feature type="region of interest" description="Disordered" evidence="1">
    <location>
        <begin position="47"/>
        <end position="73"/>
    </location>
</feature>
<organism evidence="3 4">
    <name type="scientific">Anopheles culicifacies</name>
    <dbReference type="NCBI Taxonomy" id="139723"/>
    <lineage>
        <taxon>Eukaryota</taxon>
        <taxon>Metazoa</taxon>
        <taxon>Ecdysozoa</taxon>
        <taxon>Arthropoda</taxon>
        <taxon>Hexapoda</taxon>
        <taxon>Insecta</taxon>
        <taxon>Pterygota</taxon>
        <taxon>Neoptera</taxon>
        <taxon>Endopterygota</taxon>
        <taxon>Diptera</taxon>
        <taxon>Nematocera</taxon>
        <taxon>Culicoidea</taxon>
        <taxon>Culicidae</taxon>
        <taxon>Anophelinae</taxon>
        <taxon>Anopheles</taxon>
        <taxon>culicifacies species complex</taxon>
    </lineage>
</organism>
<accession>A0A182MDI5</accession>
<reference evidence="3" key="2">
    <citation type="submission" date="2020-05" db="UniProtKB">
        <authorList>
            <consortium name="EnsemblMetazoa"/>
        </authorList>
    </citation>
    <scope>IDENTIFICATION</scope>
    <source>
        <strain evidence="3">A-37</strain>
    </source>
</reference>
<dbReference type="VEuPathDB" id="VectorBase:ACUA015632"/>